<keyword evidence="5" id="KW-0175">Coiled coil</keyword>
<dbReference type="PRINTS" id="PR00040">
    <property type="entry name" value="HTHMERR"/>
</dbReference>
<dbReference type="PANTHER" id="PTHR30204">
    <property type="entry name" value="REDOX-CYCLING DRUG-SENSING TRANSCRIPTIONAL ACTIVATOR SOXR"/>
    <property type="match status" value="1"/>
</dbReference>
<dbReference type="InterPro" id="IPR047057">
    <property type="entry name" value="MerR_fam"/>
</dbReference>
<accession>A0A5B8RUL6</accession>
<dbReference type="GO" id="GO:0003700">
    <property type="term" value="F:DNA-binding transcription factor activity"/>
    <property type="evidence" value="ECO:0007669"/>
    <property type="project" value="InterPro"/>
</dbReference>
<dbReference type="KEGG" id="cof:FOZ74_07000"/>
<evidence type="ECO:0000313" key="9">
    <source>
        <dbReference type="Proteomes" id="UP000321199"/>
    </source>
</evidence>
<dbReference type="EMBL" id="CP042344">
    <property type="protein sequence ID" value="QEA12793.1"/>
    <property type="molecule type" value="Genomic_DNA"/>
</dbReference>
<keyword evidence="2" id="KW-0805">Transcription regulation</keyword>
<proteinExistence type="predicted"/>
<protein>
    <submittedName>
        <fullName evidence="8">MerR family transcriptional regulator</fullName>
    </submittedName>
</protein>
<organism evidence="8 9">
    <name type="scientific">Comamonas flocculans</name>
    <dbReference type="NCBI Taxonomy" id="2597701"/>
    <lineage>
        <taxon>Bacteria</taxon>
        <taxon>Pseudomonadati</taxon>
        <taxon>Pseudomonadota</taxon>
        <taxon>Betaproteobacteria</taxon>
        <taxon>Burkholderiales</taxon>
        <taxon>Comamonadaceae</taxon>
        <taxon>Comamonas</taxon>
    </lineage>
</organism>
<keyword evidence="3" id="KW-0238">DNA-binding</keyword>
<evidence type="ECO:0000256" key="3">
    <source>
        <dbReference type="ARBA" id="ARBA00023125"/>
    </source>
</evidence>
<sequence>MLIGELATASGLSRETLRFYEKLGLIHSRRLPNGYRRYIPETLTLVMYIRTAQQLGFTLSEIGREIPRFWQGEVSGADIAQVLQNKLADIDQRIKALQSLREDLAARLASACPLRTPSTTSPHPATVADGSTRGAARRA</sequence>
<gene>
    <name evidence="8" type="ORF">FOZ74_07000</name>
</gene>
<evidence type="ECO:0000259" key="7">
    <source>
        <dbReference type="PROSITE" id="PS50937"/>
    </source>
</evidence>
<dbReference type="GO" id="GO:0003677">
    <property type="term" value="F:DNA binding"/>
    <property type="evidence" value="ECO:0007669"/>
    <property type="project" value="UniProtKB-KW"/>
</dbReference>
<evidence type="ECO:0000256" key="4">
    <source>
        <dbReference type="ARBA" id="ARBA00023163"/>
    </source>
</evidence>
<name>A0A5B8RUL6_9BURK</name>
<feature type="region of interest" description="Disordered" evidence="6">
    <location>
        <begin position="114"/>
        <end position="139"/>
    </location>
</feature>
<dbReference type="RefSeq" id="WP_146912386.1">
    <property type="nucleotide sequence ID" value="NZ_CP042344.1"/>
</dbReference>
<keyword evidence="1" id="KW-0678">Repressor</keyword>
<feature type="domain" description="HTH merR-type" evidence="7">
    <location>
        <begin position="1"/>
        <end position="68"/>
    </location>
</feature>
<evidence type="ECO:0000256" key="6">
    <source>
        <dbReference type="SAM" id="MobiDB-lite"/>
    </source>
</evidence>
<evidence type="ECO:0000256" key="2">
    <source>
        <dbReference type="ARBA" id="ARBA00023015"/>
    </source>
</evidence>
<dbReference type="Pfam" id="PF00376">
    <property type="entry name" value="MerR"/>
    <property type="match status" value="1"/>
</dbReference>
<evidence type="ECO:0000256" key="5">
    <source>
        <dbReference type="SAM" id="Coils"/>
    </source>
</evidence>
<feature type="coiled-coil region" evidence="5">
    <location>
        <begin position="80"/>
        <end position="107"/>
    </location>
</feature>
<evidence type="ECO:0000313" key="8">
    <source>
        <dbReference type="EMBL" id="QEA12793.1"/>
    </source>
</evidence>
<keyword evidence="9" id="KW-1185">Reference proteome</keyword>
<dbReference type="PROSITE" id="PS50937">
    <property type="entry name" value="HTH_MERR_2"/>
    <property type="match status" value="1"/>
</dbReference>
<dbReference type="AlphaFoldDB" id="A0A5B8RUL6"/>
<dbReference type="OrthoDB" id="9808480at2"/>
<keyword evidence="4" id="KW-0804">Transcription</keyword>
<dbReference type="PANTHER" id="PTHR30204:SF69">
    <property type="entry name" value="MERR-FAMILY TRANSCRIPTIONAL REGULATOR"/>
    <property type="match status" value="1"/>
</dbReference>
<dbReference type="SUPFAM" id="SSF46955">
    <property type="entry name" value="Putative DNA-binding domain"/>
    <property type="match status" value="1"/>
</dbReference>
<reference evidence="8 9" key="1">
    <citation type="submission" date="2019-07" db="EMBL/GenBank/DDBJ databases">
        <title>Complete genome sequence of Comamonas sp. NLF 7-7 isolated from livestock.</title>
        <authorList>
            <person name="Kim D.H."/>
            <person name="Kim J.G."/>
        </authorList>
    </citation>
    <scope>NUCLEOTIDE SEQUENCE [LARGE SCALE GENOMIC DNA]</scope>
    <source>
        <strain evidence="8 9">NLF 7-7</strain>
    </source>
</reference>
<dbReference type="SMART" id="SM00422">
    <property type="entry name" value="HTH_MERR"/>
    <property type="match status" value="1"/>
</dbReference>
<dbReference type="Pfam" id="PF09278">
    <property type="entry name" value="MerR-DNA-bind"/>
    <property type="match status" value="1"/>
</dbReference>
<dbReference type="InterPro" id="IPR009061">
    <property type="entry name" value="DNA-bd_dom_put_sf"/>
</dbReference>
<dbReference type="Gene3D" id="1.10.1660.10">
    <property type="match status" value="1"/>
</dbReference>
<dbReference type="Proteomes" id="UP000321199">
    <property type="component" value="Chromosome"/>
</dbReference>
<dbReference type="PROSITE" id="PS00552">
    <property type="entry name" value="HTH_MERR_1"/>
    <property type="match status" value="1"/>
</dbReference>
<evidence type="ECO:0000256" key="1">
    <source>
        <dbReference type="ARBA" id="ARBA00022491"/>
    </source>
</evidence>
<dbReference type="InterPro" id="IPR000551">
    <property type="entry name" value="MerR-type_HTH_dom"/>
</dbReference>
<dbReference type="InterPro" id="IPR015358">
    <property type="entry name" value="Tscrpt_reg_MerR_DNA-bd"/>
</dbReference>